<comment type="caution">
    <text evidence="2">The sequence shown here is derived from an EMBL/GenBank/DDBJ whole genome shotgun (WGS) entry which is preliminary data.</text>
</comment>
<dbReference type="EMBL" id="RFFM01000001">
    <property type="protein sequence ID" value="RMH92096.1"/>
    <property type="molecule type" value="Genomic_DNA"/>
</dbReference>
<accession>A0A3M2HQV5</accession>
<name>A0A3M2HQV5_9GAMM</name>
<keyword evidence="1" id="KW-0812">Transmembrane</keyword>
<protein>
    <submittedName>
        <fullName evidence="2">Uncharacterized protein</fullName>
    </submittedName>
</protein>
<proteinExistence type="predicted"/>
<sequence length="92" mass="10073">MDLNELVARSAFDFARDSTWWASLVWYLLSLVASGYAPMLGRLGRDAYHSAFLQAPYRRFSGDGPVFASHAETSACPISQPNSSALTIASAW</sequence>
<reference evidence="2 3" key="1">
    <citation type="submission" date="2018-10" db="EMBL/GenBank/DDBJ databases">
        <title>Pseudomonas zhaodongensis NEAU-ST5-21(T) genome.</title>
        <authorList>
            <person name="Peng J."/>
            <person name="Liu Z.-P."/>
        </authorList>
    </citation>
    <scope>NUCLEOTIDE SEQUENCE [LARGE SCALE GENOMIC DNA]</scope>
    <source>
        <strain evidence="2 3">NEAU-ST5-21</strain>
    </source>
</reference>
<evidence type="ECO:0000313" key="3">
    <source>
        <dbReference type="Proteomes" id="UP000269774"/>
    </source>
</evidence>
<evidence type="ECO:0000313" key="2">
    <source>
        <dbReference type="EMBL" id="RMH92096.1"/>
    </source>
</evidence>
<dbReference type="AlphaFoldDB" id="A0A3M2HQV5"/>
<keyword evidence="1" id="KW-0472">Membrane</keyword>
<keyword evidence="1" id="KW-1133">Transmembrane helix</keyword>
<dbReference type="Proteomes" id="UP000269774">
    <property type="component" value="Unassembled WGS sequence"/>
</dbReference>
<gene>
    <name evidence="2" type="ORF">EA797_05025</name>
</gene>
<evidence type="ECO:0000256" key="1">
    <source>
        <dbReference type="SAM" id="Phobius"/>
    </source>
</evidence>
<feature type="transmembrane region" description="Helical" evidence="1">
    <location>
        <begin position="20"/>
        <end position="40"/>
    </location>
</feature>
<organism evidence="2 3">
    <name type="scientific">Stutzerimonas zhaodongensis</name>
    <dbReference type="NCBI Taxonomy" id="1176257"/>
    <lineage>
        <taxon>Bacteria</taxon>
        <taxon>Pseudomonadati</taxon>
        <taxon>Pseudomonadota</taxon>
        <taxon>Gammaproteobacteria</taxon>
        <taxon>Pseudomonadales</taxon>
        <taxon>Pseudomonadaceae</taxon>
        <taxon>Stutzerimonas</taxon>
    </lineage>
</organism>
<keyword evidence="3" id="KW-1185">Reference proteome</keyword>